<keyword evidence="11" id="KW-0963">Cytoplasm</keyword>
<evidence type="ECO:0000256" key="32">
    <source>
        <dbReference type="SAM" id="Coils"/>
    </source>
</evidence>
<keyword evidence="29" id="KW-0968">Cytoplasmic vesicle</keyword>
<keyword evidence="19" id="KW-0832">Ubl conjugation</keyword>
<dbReference type="GO" id="GO:0007266">
    <property type="term" value="P:Rho protein signal transduction"/>
    <property type="evidence" value="ECO:0007669"/>
    <property type="project" value="TreeGrafter"/>
</dbReference>
<evidence type="ECO:0000259" key="34">
    <source>
        <dbReference type="PROSITE" id="PS50081"/>
    </source>
</evidence>
<dbReference type="GO" id="GO:0005634">
    <property type="term" value="C:nucleus"/>
    <property type="evidence" value="ECO:0007669"/>
    <property type="project" value="UniProtKB-SubCell"/>
</dbReference>
<keyword evidence="37" id="KW-1185">Reference proteome</keyword>
<keyword evidence="13" id="KW-0597">Phosphoprotein</keyword>
<dbReference type="STRING" id="244447.ENSCSEP00000023737"/>
<keyword evidence="10" id="KW-1003">Cell membrane</keyword>
<dbReference type="InterPro" id="IPR046349">
    <property type="entry name" value="C1-like_sf"/>
</dbReference>
<evidence type="ECO:0000256" key="29">
    <source>
        <dbReference type="ARBA" id="ARBA00023329"/>
    </source>
</evidence>
<evidence type="ECO:0000256" key="23">
    <source>
        <dbReference type="ARBA" id="ARBA00023065"/>
    </source>
</evidence>
<evidence type="ECO:0000256" key="24">
    <source>
        <dbReference type="ARBA" id="ARBA00023121"/>
    </source>
</evidence>
<evidence type="ECO:0000256" key="10">
    <source>
        <dbReference type="ARBA" id="ARBA00022475"/>
    </source>
</evidence>
<evidence type="ECO:0000256" key="20">
    <source>
        <dbReference type="ARBA" id="ARBA00022871"/>
    </source>
</evidence>
<evidence type="ECO:0000256" key="21">
    <source>
        <dbReference type="ARBA" id="ARBA00022990"/>
    </source>
</evidence>
<evidence type="ECO:0000256" key="8">
    <source>
        <dbReference type="ARBA" id="ARBA00022468"/>
    </source>
</evidence>
<dbReference type="GO" id="GO:0097149">
    <property type="term" value="C:centralspindlin complex"/>
    <property type="evidence" value="ECO:0007669"/>
    <property type="project" value="TreeGrafter"/>
</dbReference>
<evidence type="ECO:0000256" key="11">
    <source>
        <dbReference type="ARBA" id="ARBA00022490"/>
    </source>
</evidence>
<dbReference type="KEGG" id="csem:103385253"/>
<dbReference type="GO" id="GO:0051256">
    <property type="term" value="P:mitotic spindle midzone assembly"/>
    <property type="evidence" value="ECO:0007669"/>
    <property type="project" value="TreeGrafter"/>
</dbReference>
<evidence type="ECO:0000256" key="27">
    <source>
        <dbReference type="ARBA" id="ARBA00023242"/>
    </source>
</evidence>
<dbReference type="PROSITE" id="PS50238">
    <property type="entry name" value="RHOGAP"/>
    <property type="match status" value="1"/>
</dbReference>
<evidence type="ECO:0000256" key="18">
    <source>
        <dbReference type="ARBA" id="ARBA00022833"/>
    </source>
</evidence>
<evidence type="ECO:0000313" key="37">
    <source>
        <dbReference type="Proteomes" id="UP000265120"/>
    </source>
</evidence>
<dbReference type="Gene3D" id="1.10.555.10">
    <property type="entry name" value="Rho GTPase activation protein"/>
    <property type="match status" value="1"/>
</dbReference>
<dbReference type="Proteomes" id="UP000265120">
    <property type="component" value="Chromosome 10"/>
</dbReference>
<keyword evidence="21" id="KW-0007">Acetylation</keyword>
<dbReference type="FunCoup" id="A0A3P8WB95">
    <property type="interactions" value="933"/>
</dbReference>
<evidence type="ECO:0000256" key="13">
    <source>
        <dbReference type="ARBA" id="ARBA00022553"/>
    </source>
</evidence>
<dbReference type="CTD" id="29127"/>
<evidence type="ECO:0000256" key="14">
    <source>
        <dbReference type="ARBA" id="ARBA00022618"/>
    </source>
</evidence>
<keyword evidence="8" id="KW-0343">GTPase activation</keyword>
<evidence type="ECO:0000256" key="28">
    <source>
        <dbReference type="ARBA" id="ARBA00023306"/>
    </source>
</evidence>
<keyword evidence="25" id="KW-0472">Membrane</keyword>
<evidence type="ECO:0000256" key="16">
    <source>
        <dbReference type="ARBA" id="ARBA00022771"/>
    </source>
</evidence>
<evidence type="ECO:0000256" key="33">
    <source>
        <dbReference type="SAM" id="MobiDB-lite"/>
    </source>
</evidence>
<dbReference type="InParanoid" id="A0A3P8WB95"/>
<evidence type="ECO:0000256" key="15">
    <source>
        <dbReference type="ARBA" id="ARBA00022723"/>
    </source>
</evidence>
<dbReference type="Gene3D" id="3.30.60.20">
    <property type="match status" value="1"/>
</dbReference>
<feature type="compositionally biased region" description="Polar residues" evidence="33">
    <location>
        <begin position="582"/>
        <end position="604"/>
    </location>
</feature>
<dbReference type="FunFam" id="1.10.555.10:FF:000034">
    <property type="entry name" value="Rac GTPase-activating protein 1"/>
    <property type="match status" value="1"/>
</dbReference>
<dbReference type="GO" id="GO:0008270">
    <property type="term" value="F:zinc ion binding"/>
    <property type="evidence" value="ECO:0007669"/>
    <property type="project" value="UniProtKB-KW"/>
</dbReference>
<dbReference type="Pfam" id="PF00620">
    <property type="entry name" value="RhoGAP"/>
    <property type="match status" value="1"/>
</dbReference>
<dbReference type="GO" id="GO:0007283">
    <property type="term" value="P:spermatogenesis"/>
    <property type="evidence" value="ECO:0007669"/>
    <property type="project" value="UniProtKB-KW"/>
</dbReference>
<dbReference type="GO" id="GO:0051233">
    <property type="term" value="C:spindle midzone"/>
    <property type="evidence" value="ECO:0007669"/>
    <property type="project" value="TreeGrafter"/>
</dbReference>
<evidence type="ECO:0000256" key="9">
    <source>
        <dbReference type="ARBA" id="ARBA00022473"/>
    </source>
</evidence>
<dbReference type="AlphaFoldDB" id="A0A3P8WB95"/>
<evidence type="ECO:0000256" key="12">
    <source>
        <dbReference type="ARBA" id="ARBA00022499"/>
    </source>
</evidence>
<feature type="coiled-coil region" evidence="32">
    <location>
        <begin position="58"/>
        <end position="106"/>
    </location>
</feature>
<evidence type="ECO:0000256" key="7">
    <source>
        <dbReference type="ARBA" id="ARBA00022448"/>
    </source>
</evidence>
<evidence type="ECO:0000256" key="2">
    <source>
        <dbReference type="ARBA" id="ARBA00004186"/>
    </source>
</evidence>
<feature type="domain" description="Rho-GAP" evidence="35">
    <location>
        <begin position="353"/>
        <end position="543"/>
    </location>
</feature>
<dbReference type="GO" id="GO:0008289">
    <property type="term" value="F:lipid binding"/>
    <property type="evidence" value="ECO:0007669"/>
    <property type="project" value="UniProtKB-KW"/>
</dbReference>
<dbReference type="FunFam" id="3.30.60.20:FF:000033">
    <property type="entry name" value="Rac GTPase-activating protein 1"/>
    <property type="match status" value="1"/>
</dbReference>
<name>A0A3P8WB95_CYNSE</name>
<dbReference type="PANTHER" id="PTHR46199">
    <property type="entry name" value="RAC GTPASE-ACTIVATING PROTEIN 1"/>
    <property type="match status" value="1"/>
</dbReference>
<keyword evidence="27" id="KW-0539">Nucleus</keyword>
<feature type="region of interest" description="Disordered" evidence="33">
    <location>
        <begin position="178"/>
        <end position="217"/>
    </location>
</feature>
<keyword evidence="26" id="KW-0206">Cytoskeleton</keyword>
<evidence type="ECO:0000256" key="31">
    <source>
        <dbReference type="ARBA" id="ARBA00075869"/>
    </source>
</evidence>
<feature type="domain" description="Phorbol-ester/DAG-type" evidence="34">
    <location>
        <begin position="290"/>
        <end position="339"/>
    </location>
</feature>
<dbReference type="SUPFAM" id="SSF48350">
    <property type="entry name" value="GTPase activation domain, GAP"/>
    <property type="match status" value="1"/>
</dbReference>
<keyword evidence="23" id="KW-0406">Ion transport</keyword>
<keyword evidence="20" id="KW-0744">Spermatogenesis</keyword>
<evidence type="ECO:0000256" key="3">
    <source>
        <dbReference type="ARBA" id="ARBA00004214"/>
    </source>
</evidence>
<keyword evidence="15" id="KW-0479">Metal-binding</keyword>
<keyword evidence="7" id="KW-0813">Transport</keyword>
<feature type="compositionally biased region" description="Basic residues" evidence="33">
    <location>
        <begin position="178"/>
        <end position="189"/>
    </location>
</feature>
<evidence type="ECO:0000256" key="4">
    <source>
        <dbReference type="ARBA" id="ARBA00004218"/>
    </source>
</evidence>
<evidence type="ECO:0000256" key="19">
    <source>
        <dbReference type="ARBA" id="ARBA00022843"/>
    </source>
</evidence>
<keyword evidence="24" id="KW-0446">Lipid-binding</keyword>
<dbReference type="InterPro" id="IPR000198">
    <property type="entry name" value="RhoGAP_dom"/>
</dbReference>
<dbReference type="InterPro" id="IPR008936">
    <property type="entry name" value="Rho_GTPase_activation_prot"/>
</dbReference>
<comment type="subcellular location">
    <subcellularLocation>
        <location evidence="5">Cell membrane</location>
        <topology evidence="5">Peripheral membrane protein</topology>
        <orientation evidence="5">Cytoplasmic side</orientation>
    </subcellularLocation>
    <subcellularLocation>
        <location evidence="6">Cleavage furrow</location>
    </subcellularLocation>
    <subcellularLocation>
        <location evidence="2">Cytoplasm</location>
        <location evidence="2">Cytoskeleton</location>
        <location evidence="2">Spindle</location>
    </subcellularLocation>
    <subcellularLocation>
        <location evidence="4">Cytoplasmic vesicle</location>
        <location evidence="4">Secretory vesicle</location>
        <location evidence="4">Acrosome</location>
    </subcellularLocation>
    <subcellularLocation>
        <location evidence="3">Midbody</location>
    </subcellularLocation>
    <subcellularLocation>
        <location evidence="1">Nucleus</location>
    </subcellularLocation>
</comment>
<dbReference type="GO" id="GO:0005096">
    <property type="term" value="F:GTPase activator activity"/>
    <property type="evidence" value="ECO:0007669"/>
    <property type="project" value="UniProtKB-KW"/>
</dbReference>
<evidence type="ECO:0000256" key="26">
    <source>
        <dbReference type="ARBA" id="ARBA00023212"/>
    </source>
</evidence>
<reference evidence="36" key="2">
    <citation type="submission" date="2025-08" db="UniProtKB">
        <authorList>
            <consortium name="Ensembl"/>
        </authorList>
    </citation>
    <scope>IDENTIFICATION</scope>
</reference>
<dbReference type="Pfam" id="PF00130">
    <property type="entry name" value="C1_1"/>
    <property type="match status" value="1"/>
</dbReference>
<reference evidence="36 37" key="1">
    <citation type="journal article" date="2014" name="Nat. Genet.">
        <title>Whole-genome sequence of a flatfish provides insights into ZW sex chromosome evolution and adaptation to a benthic lifestyle.</title>
        <authorList>
            <person name="Chen S."/>
            <person name="Zhang G."/>
            <person name="Shao C."/>
            <person name="Huang Q."/>
            <person name="Liu G."/>
            <person name="Zhang P."/>
            <person name="Song W."/>
            <person name="An N."/>
            <person name="Chalopin D."/>
            <person name="Volff J.N."/>
            <person name="Hong Y."/>
            <person name="Li Q."/>
            <person name="Sha Z."/>
            <person name="Zhou H."/>
            <person name="Xie M."/>
            <person name="Yu Q."/>
            <person name="Liu Y."/>
            <person name="Xiang H."/>
            <person name="Wang N."/>
            <person name="Wu K."/>
            <person name="Yang C."/>
            <person name="Zhou Q."/>
            <person name="Liao X."/>
            <person name="Yang L."/>
            <person name="Hu Q."/>
            <person name="Zhang J."/>
            <person name="Meng L."/>
            <person name="Jin L."/>
            <person name="Tian Y."/>
            <person name="Lian J."/>
            <person name="Yang J."/>
            <person name="Miao G."/>
            <person name="Liu S."/>
            <person name="Liang Z."/>
            <person name="Yan F."/>
            <person name="Li Y."/>
            <person name="Sun B."/>
            <person name="Zhang H."/>
            <person name="Zhang J."/>
            <person name="Zhu Y."/>
            <person name="Du M."/>
            <person name="Zhao Y."/>
            <person name="Schartl M."/>
            <person name="Tang Q."/>
            <person name="Wang J."/>
        </authorList>
    </citation>
    <scope>NUCLEOTIDE SEQUENCE</scope>
</reference>
<evidence type="ECO:0000256" key="6">
    <source>
        <dbReference type="ARBA" id="ARBA00004626"/>
    </source>
</evidence>
<evidence type="ECO:0000256" key="22">
    <source>
        <dbReference type="ARBA" id="ARBA00023054"/>
    </source>
</evidence>
<organism evidence="36 37">
    <name type="scientific">Cynoglossus semilaevis</name>
    <name type="common">Tongue sole</name>
    <dbReference type="NCBI Taxonomy" id="244447"/>
    <lineage>
        <taxon>Eukaryota</taxon>
        <taxon>Metazoa</taxon>
        <taxon>Chordata</taxon>
        <taxon>Craniata</taxon>
        <taxon>Vertebrata</taxon>
        <taxon>Euteleostomi</taxon>
        <taxon>Actinopterygii</taxon>
        <taxon>Neopterygii</taxon>
        <taxon>Teleostei</taxon>
        <taxon>Neoteleostei</taxon>
        <taxon>Acanthomorphata</taxon>
        <taxon>Carangaria</taxon>
        <taxon>Pleuronectiformes</taxon>
        <taxon>Pleuronectoidei</taxon>
        <taxon>Cynoglossidae</taxon>
        <taxon>Cynoglossinae</taxon>
        <taxon>Cynoglossus</taxon>
    </lineage>
</organism>
<evidence type="ECO:0000256" key="30">
    <source>
        <dbReference type="ARBA" id="ARBA00067896"/>
    </source>
</evidence>
<keyword evidence="12" id="KW-1017">Isopeptide bond</keyword>
<dbReference type="GeneID" id="103385253"/>
<dbReference type="SMART" id="SM00324">
    <property type="entry name" value="RhoGAP"/>
    <property type="match status" value="1"/>
</dbReference>
<dbReference type="OrthoDB" id="2218807at2759"/>
<dbReference type="GO" id="GO:0006811">
    <property type="term" value="P:monoatomic ion transport"/>
    <property type="evidence" value="ECO:0007669"/>
    <property type="project" value="UniProtKB-KW"/>
</dbReference>
<evidence type="ECO:0000256" key="17">
    <source>
        <dbReference type="ARBA" id="ARBA00022782"/>
    </source>
</evidence>
<dbReference type="GO" id="GO:0001669">
    <property type="term" value="C:acrosomal vesicle"/>
    <property type="evidence" value="ECO:0007669"/>
    <property type="project" value="UniProtKB-SubCell"/>
</dbReference>
<dbReference type="GO" id="GO:0000281">
    <property type="term" value="P:mitotic cytokinesis"/>
    <property type="evidence" value="ECO:0007669"/>
    <property type="project" value="Ensembl"/>
</dbReference>
<dbReference type="GO" id="GO:0030154">
    <property type="term" value="P:cell differentiation"/>
    <property type="evidence" value="ECO:0007669"/>
    <property type="project" value="UniProtKB-KW"/>
</dbReference>
<evidence type="ECO:0000256" key="5">
    <source>
        <dbReference type="ARBA" id="ARBA00004413"/>
    </source>
</evidence>
<keyword evidence="17" id="KW-0221">Differentiation</keyword>
<dbReference type="SMART" id="SM00109">
    <property type="entry name" value="C1"/>
    <property type="match status" value="1"/>
</dbReference>
<keyword evidence="16" id="KW-0863">Zinc-finger</keyword>
<protein>
    <recommendedName>
        <fullName evidence="30">Rac GTPase-activating protein 1</fullName>
    </recommendedName>
    <alternativeName>
        <fullName evidence="31">Male germ cell RacGap</fullName>
    </alternativeName>
</protein>
<sequence>MESAALSLQGLYDKMRMQVEVLNENIEPSFIQMAQNFENCRRKWLRVEHELGSCKENLTKTETERGSLEVKLKHARNQVDVEIRRRQKAEAECEKLDRQLQLIRDLLISEGSSNSIQLSAEQRSALAFLNTNCHTPVNLNSSRRLSKIEESASILSDISYDKTDDSLDWDSSNMRTVRLKKREKRRSSRHHTDGPPIGSKRSRSTGKTLDRGNETLVTTTTVTVPTNGAPIEAVSTIEAVPYWTRSRRRTAAMEWDSESVRSEDVFKQPSLPEVDRKAQPSTPQHNGVRLHEFVSKTVIKPESCVPCGKRIKFGKISLKCRDCRVVSHPECRERCPLPCIPNVGATPVKIGEGVLADYVSDMSPMIPPLVVHCINEIEQRGLHEAGLYRLSGADRTVKELKEKFLRSKTVPVLSKVDDIHAITGLLKDFLRNLKEPLLTFRLNHAFMDAAEVADDDNSVALMYQTISDLPQPHRDTLAFLVLHLQRVADSLDTKMDITNLARVFGPTIVGHAIPNPDPMTILQDTKRQPKVVERLLSLPMDYWSHFVRVENLQPTTDQLIIENANCYSTPERANMLGPLTTPEHQLNKTPSSSSLSQRMKSTLTPRFGSKSKSAVGFNAQRKFFSSPSLK</sequence>
<evidence type="ECO:0000259" key="35">
    <source>
        <dbReference type="PROSITE" id="PS50238"/>
    </source>
</evidence>
<dbReference type="RefSeq" id="XP_008317294.1">
    <property type="nucleotide sequence ID" value="XM_008319072.3"/>
</dbReference>
<dbReference type="PROSITE" id="PS00479">
    <property type="entry name" value="ZF_DAG_PE_1"/>
    <property type="match status" value="1"/>
</dbReference>
<proteinExistence type="predicted"/>
<dbReference type="SUPFAM" id="SSF57889">
    <property type="entry name" value="Cysteine-rich domain"/>
    <property type="match status" value="1"/>
</dbReference>
<dbReference type="Ensembl" id="ENSCSET00000024048.1">
    <property type="protein sequence ID" value="ENSCSEP00000023737.1"/>
    <property type="gene ID" value="ENSCSEG00000015117.1"/>
</dbReference>
<keyword evidence="18" id="KW-0862">Zinc</keyword>
<dbReference type="PROSITE" id="PS50081">
    <property type="entry name" value="ZF_DAG_PE_2"/>
    <property type="match status" value="1"/>
</dbReference>
<dbReference type="GO" id="GO:0030496">
    <property type="term" value="C:midbody"/>
    <property type="evidence" value="ECO:0007669"/>
    <property type="project" value="UniProtKB-SubCell"/>
</dbReference>
<keyword evidence="9" id="KW-0217">Developmental protein</keyword>
<keyword evidence="28" id="KW-0131">Cell cycle</keyword>
<keyword evidence="14" id="KW-0132">Cell division</keyword>
<dbReference type="GeneTree" id="ENSGT00940000154610"/>
<dbReference type="CDD" id="cd20821">
    <property type="entry name" value="C1_MgcRacGAP"/>
    <property type="match status" value="1"/>
</dbReference>
<keyword evidence="22 32" id="KW-0175">Coiled coil</keyword>
<accession>A0A3P8WB95</accession>
<evidence type="ECO:0000256" key="1">
    <source>
        <dbReference type="ARBA" id="ARBA00004123"/>
    </source>
</evidence>
<evidence type="ECO:0000313" key="36">
    <source>
        <dbReference type="Ensembl" id="ENSCSEP00000023737.1"/>
    </source>
</evidence>
<reference evidence="36" key="3">
    <citation type="submission" date="2025-09" db="UniProtKB">
        <authorList>
            <consortium name="Ensembl"/>
        </authorList>
    </citation>
    <scope>IDENTIFICATION</scope>
</reference>
<dbReference type="GO" id="GO:0032154">
    <property type="term" value="C:cleavage furrow"/>
    <property type="evidence" value="ECO:0007669"/>
    <property type="project" value="UniProtKB-SubCell"/>
</dbReference>
<dbReference type="InterPro" id="IPR002219">
    <property type="entry name" value="PKC_DAG/PE"/>
</dbReference>
<dbReference type="CDD" id="cd04382">
    <property type="entry name" value="RhoGAP_MgcRacGAP"/>
    <property type="match status" value="1"/>
</dbReference>
<dbReference type="OMA" id="FWEQYIV"/>
<dbReference type="PANTHER" id="PTHR46199:SF5">
    <property type="entry name" value="RAC GTPASE-ACTIVATING PROTEIN 1"/>
    <property type="match status" value="1"/>
</dbReference>
<feature type="region of interest" description="Disordered" evidence="33">
    <location>
        <begin position="577"/>
        <end position="611"/>
    </location>
</feature>
<evidence type="ECO:0000256" key="25">
    <source>
        <dbReference type="ARBA" id="ARBA00023136"/>
    </source>
</evidence>